<name>A0A9J5ZV63_SOLCO</name>
<evidence type="ECO:0000313" key="1">
    <source>
        <dbReference type="EMBL" id="KAG5616096.1"/>
    </source>
</evidence>
<comment type="caution">
    <text evidence="1">The sequence shown here is derived from an EMBL/GenBank/DDBJ whole genome shotgun (WGS) entry which is preliminary data.</text>
</comment>
<dbReference type="Proteomes" id="UP000824120">
    <property type="component" value="Chromosome 3"/>
</dbReference>
<keyword evidence="2" id="KW-1185">Reference proteome</keyword>
<accession>A0A9J5ZV63</accession>
<dbReference type="EMBL" id="JACXVP010000003">
    <property type="protein sequence ID" value="KAG5616096.1"/>
    <property type="molecule type" value="Genomic_DNA"/>
</dbReference>
<gene>
    <name evidence="1" type="ORF">H5410_015920</name>
</gene>
<dbReference type="AlphaFoldDB" id="A0A9J5ZV63"/>
<reference evidence="1 2" key="1">
    <citation type="submission" date="2020-09" db="EMBL/GenBank/DDBJ databases">
        <title>De no assembly of potato wild relative species, Solanum commersonii.</title>
        <authorList>
            <person name="Cho K."/>
        </authorList>
    </citation>
    <scope>NUCLEOTIDE SEQUENCE [LARGE SCALE GENOMIC DNA]</scope>
    <source>
        <strain evidence="1">LZ3.2</strain>
        <tissue evidence="1">Leaf</tissue>
    </source>
</reference>
<protein>
    <submittedName>
        <fullName evidence="1">Uncharacterized protein</fullName>
    </submittedName>
</protein>
<sequence>MGDCHEEMSCPNAQIIKNGPCLDRTQQLALIDEVSKEEILEEVTKMPKDKTAGVDGYPIEFYTKNWDMVKEDISQVWGSIAPLATPTSKYWTMGPRTGVDLSQGKVEKWHG</sequence>
<dbReference type="OrthoDB" id="1749390at2759"/>
<proteinExistence type="predicted"/>
<evidence type="ECO:0000313" key="2">
    <source>
        <dbReference type="Proteomes" id="UP000824120"/>
    </source>
</evidence>
<organism evidence="1 2">
    <name type="scientific">Solanum commersonii</name>
    <name type="common">Commerson's wild potato</name>
    <name type="synonym">Commerson's nightshade</name>
    <dbReference type="NCBI Taxonomy" id="4109"/>
    <lineage>
        <taxon>Eukaryota</taxon>
        <taxon>Viridiplantae</taxon>
        <taxon>Streptophyta</taxon>
        <taxon>Embryophyta</taxon>
        <taxon>Tracheophyta</taxon>
        <taxon>Spermatophyta</taxon>
        <taxon>Magnoliopsida</taxon>
        <taxon>eudicotyledons</taxon>
        <taxon>Gunneridae</taxon>
        <taxon>Pentapetalae</taxon>
        <taxon>asterids</taxon>
        <taxon>lamiids</taxon>
        <taxon>Solanales</taxon>
        <taxon>Solanaceae</taxon>
        <taxon>Solanoideae</taxon>
        <taxon>Solaneae</taxon>
        <taxon>Solanum</taxon>
    </lineage>
</organism>